<dbReference type="AlphaFoldDB" id="W7Z2X5"/>
<comment type="caution">
    <text evidence="2">The sequence shown here is derived from an EMBL/GenBank/DDBJ whole genome shotgun (WGS) entry which is preliminary data.</text>
</comment>
<dbReference type="Gene3D" id="1.20.120.1870">
    <property type="entry name" value="Fic/DOC protein, Fido domain"/>
    <property type="match status" value="1"/>
</dbReference>
<keyword evidence="3" id="KW-1185">Reference proteome</keyword>
<dbReference type="PANTHER" id="PTHR39426:SF1">
    <property type="entry name" value="HOMOLOGY TO DEATH-ON-CURING PROTEIN OF PHAGE P1"/>
    <property type="match status" value="1"/>
</dbReference>
<dbReference type="OrthoDB" id="9802752at2"/>
<gene>
    <name evidence="2" type="ORF">JCM16418_2910</name>
</gene>
<evidence type="ECO:0000313" key="3">
    <source>
        <dbReference type="Proteomes" id="UP000019364"/>
    </source>
</evidence>
<dbReference type="EMBL" id="BAVZ01000008">
    <property type="protein sequence ID" value="GAF08804.1"/>
    <property type="molecule type" value="Genomic_DNA"/>
</dbReference>
<dbReference type="RefSeq" id="WP_036649585.1">
    <property type="nucleotide sequence ID" value="NZ_BAVZ01000008.1"/>
</dbReference>
<dbReference type="SUPFAM" id="SSF140931">
    <property type="entry name" value="Fic-like"/>
    <property type="match status" value="1"/>
</dbReference>
<dbReference type="NCBIfam" id="TIGR01550">
    <property type="entry name" value="DOC_P1"/>
    <property type="match status" value="1"/>
</dbReference>
<evidence type="ECO:0000313" key="2">
    <source>
        <dbReference type="EMBL" id="GAF08804.1"/>
    </source>
</evidence>
<dbReference type="PIRSF" id="PIRSF018297">
    <property type="entry name" value="Doc"/>
    <property type="match status" value="1"/>
</dbReference>
<dbReference type="PANTHER" id="PTHR39426">
    <property type="entry name" value="HOMOLOGY TO DEATH-ON-CURING PROTEIN OF PHAGE P1"/>
    <property type="match status" value="1"/>
</dbReference>
<accession>W7Z2X5</accession>
<dbReference type="GO" id="GO:0016301">
    <property type="term" value="F:kinase activity"/>
    <property type="evidence" value="ECO:0007669"/>
    <property type="project" value="InterPro"/>
</dbReference>
<feature type="domain" description="Fido" evidence="1">
    <location>
        <begin position="4"/>
        <end position="122"/>
    </location>
</feature>
<sequence>MKNITIEQLVIFHGKIVKSTGGADGVRDRGLLESALNKSKVTFDGRELYEGLYRKIAVTGYALIKNHGFVDGNKRIGVATLLLLLRINNIKVRYEQSELVELGLRTAEGIYKEEDVEQWIIEHQV</sequence>
<dbReference type="Proteomes" id="UP000019364">
    <property type="component" value="Unassembled WGS sequence"/>
</dbReference>
<dbReference type="InterPro" id="IPR053737">
    <property type="entry name" value="Type_II_TA_Toxin"/>
</dbReference>
<protein>
    <submittedName>
        <fullName evidence="2">Death on curing protein</fullName>
    </submittedName>
</protein>
<dbReference type="InterPro" id="IPR036597">
    <property type="entry name" value="Fido-like_dom_sf"/>
</dbReference>
<dbReference type="InterPro" id="IPR003812">
    <property type="entry name" value="Fido"/>
</dbReference>
<dbReference type="STRING" id="1236976.JCM16418_2910"/>
<proteinExistence type="predicted"/>
<name>W7Z2X5_9BACL</name>
<evidence type="ECO:0000259" key="1">
    <source>
        <dbReference type="PROSITE" id="PS51459"/>
    </source>
</evidence>
<dbReference type="eggNOG" id="COG3654">
    <property type="taxonomic scope" value="Bacteria"/>
</dbReference>
<dbReference type="Pfam" id="PF02661">
    <property type="entry name" value="Fic"/>
    <property type="match status" value="1"/>
</dbReference>
<organism evidence="2 3">
    <name type="scientific">Paenibacillus pini JCM 16418</name>
    <dbReference type="NCBI Taxonomy" id="1236976"/>
    <lineage>
        <taxon>Bacteria</taxon>
        <taxon>Bacillati</taxon>
        <taxon>Bacillota</taxon>
        <taxon>Bacilli</taxon>
        <taxon>Bacillales</taxon>
        <taxon>Paenibacillaceae</taxon>
        <taxon>Paenibacillus</taxon>
    </lineage>
</organism>
<dbReference type="InterPro" id="IPR006440">
    <property type="entry name" value="Doc"/>
</dbReference>
<dbReference type="PROSITE" id="PS51459">
    <property type="entry name" value="FIDO"/>
    <property type="match status" value="1"/>
</dbReference>
<reference evidence="2 3" key="1">
    <citation type="journal article" date="2014" name="Genome Announc.">
        <title>Draft Genome Sequence of Paenibacillus pini JCM 16418T, Isolated from the Rhizosphere of Pine Tree.</title>
        <authorList>
            <person name="Yuki M."/>
            <person name="Oshima K."/>
            <person name="Suda W."/>
            <person name="Oshida Y."/>
            <person name="Kitamura K."/>
            <person name="Iida Y."/>
            <person name="Hattori M."/>
            <person name="Ohkuma M."/>
        </authorList>
    </citation>
    <scope>NUCLEOTIDE SEQUENCE [LARGE SCALE GENOMIC DNA]</scope>
    <source>
        <strain evidence="2 3">JCM 16418</strain>
    </source>
</reference>